<protein>
    <submittedName>
        <fullName evidence="1">Uncharacterized protein</fullName>
    </submittedName>
</protein>
<accession>A0A178U7U2</accession>
<sequence>MNYYFDYHSTPHDDNLSLALGQVMVNALRWWIKTSTIDDMNISQRSERERT</sequence>
<comment type="caution">
    <text evidence="1">The sequence shown here is derived from an EMBL/GenBank/DDBJ whole genome shotgun (WGS) entry which is preliminary data.</text>
</comment>
<dbReference type="EMBL" id="LUHQ01000005">
    <property type="protein sequence ID" value="OAO90008.1"/>
    <property type="molecule type" value="Genomic_DNA"/>
</dbReference>
<reference evidence="2" key="1">
    <citation type="journal article" date="2016" name="Proc. Natl. Acad. Sci. U.S.A.">
        <title>Chromosome-level assembly of Arabidopsis thaliana Ler reveals the extent of translocation and inversion polymorphisms.</title>
        <authorList>
            <person name="Zapata L."/>
            <person name="Ding J."/>
            <person name="Willing E.M."/>
            <person name="Hartwig B."/>
            <person name="Bezdan D."/>
            <person name="Jiao W.B."/>
            <person name="Patel V."/>
            <person name="Velikkakam James G."/>
            <person name="Koornneef M."/>
            <person name="Ossowski S."/>
            <person name="Schneeberger K."/>
        </authorList>
    </citation>
    <scope>NUCLEOTIDE SEQUENCE [LARGE SCALE GENOMIC DNA]</scope>
    <source>
        <strain evidence="2">cv. Landsberg erecta</strain>
    </source>
</reference>
<gene>
    <name evidence="1" type="ordered locus">AXX17_At5g28720</name>
</gene>
<proteinExistence type="predicted"/>
<dbReference type="AlphaFoldDB" id="A0A178U7U2"/>
<organism evidence="1 2">
    <name type="scientific">Arabidopsis thaliana</name>
    <name type="common">Mouse-ear cress</name>
    <dbReference type="NCBI Taxonomy" id="3702"/>
    <lineage>
        <taxon>Eukaryota</taxon>
        <taxon>Viridiplantae</taxon>
        <taxon>Streptophyta</taxon>
        <taxon>Embryophyta</taxon>
        <taxon>Tracheophyta</taxon>
        <taxon>Spermatophyta</taxon>
        <taxon>Magnoliopsida</taxon>
        <taxon>eudicotyledons</taxon>
        <taxon>Gunneridae</taxon>
        <taxon>Pentapetalae</taxon>
        <taxon>rosids</taxon>
        <taxon>malvids</taxon>
        <taxon>Brassicales</taxon>
        <taxon>Brassicaceae</taxon>
        <taxon>Camelineae</taxon>
        <taxon>Arabidopsis</taxon>
    </lineage>
</organism>
<name>A0A178U7U2_ARATH</name>
<evidence type="ECO:0000313" key="1">
    <source>
        <dbReference type="EMBL" id="OAO90008.1"/>
    </source>
</evidence>
<dbReference type="Proteomes" id="UP000078284">
    <property type="component" value="Chromosome 5"/>
</dbReference>
<evidence type="ECO:0000313" key="2">
    <source>
        <dbReference type="Proteomes" id="UP000078284"/>
    </source>
</evidence>